<accession>A0A7X2X440</accession>
<dbReference type="InterPro" id="IPR036117">
    <property type="entry name" value="DhaL_dom_sf"/>
</dbReference>
<dbReference type="SMART" id="SM01121">
    <property type="entry name" value="Dak1_2"/>
    <property type="match status" value="1"/>
</dbReference>
<evidence type="ECO:0000313" key="4">
    <source>
        <dbReference type="EMBL" id="WNB83330.1"/>
    </source>
</evidence>
<keyword evidence="1" id="KW-0175">Coiled coil</keyword>
<dbReference type="InterPro" id="IPR033470">
    <property type="entry name" value="FakA-like_C"/>
</dbReference>
<name>A0A7X2X440_STRPA</name>
<feature type="domain" description="DhaL" evidence="2">
    <location>
        <begin position="7"/>
        <end position="199"/>
    </location>
</feature>
<dbReference type="RefSeq" id="WP_003010215.1">
    <property type="nucleotide sequence ID" value="NZ_CP133988.1"/>
</dbReference>
<evidence type="ECO:0000313" key="3">
    <source>
        <dbReference type="EMBL" id="MTS54381.1"/>
    </source>
</evidence>
<dbReference type="Proteomes" id="UP000441330">
    <property type="component" value="Unassembled WGS sequence"/>
</dbReference>
<dbReference type="GO" id="GO:0006071">
    <property type="term" value="P:glycerol metabolic process"/>
    <property type="evidence" value="ECO:0007669"/>
    <property type="project" value="InterPro"/>
</dbReference>
<dbReference type="InterPro" id="IPR048394">
    <property type="entry name" value="FakA-like_M"/>
</dbReference>
<gene>
    <name evidence="3" type="ORF">GMC94_05785</name>
    <name evidence="4" type="ORF">RDV49_00170</name>
</gene>
<dbReference type="Pfam" id="PF13684">
    <property type="entry name" value="FakA-like_C"/>
    <property type="match status" value="1"/>
</dbReference>
<evidence type="ECO:0000259" key="2">
    <source>
        <dbReference type="PROSITE" id="PS51480"/>
    </source>
</evidence>
<organism evidence="3 5">
    <name type="scientific">Streptococcus parasanguinis</name>
    <dbReference type="NCBI Taxonomy" id="1318"/>
    <lineage>
        <taxon>Bacteria</taxon>
        <taxon>Bacillati</taxon>
        <taxon>Bacillota</taxon>
        <taxon>Bacilli</taxon>
        <taxon>Lactobacillales</taxon>
        <taxon>Streptococcaceae</taxon>
        <taxon>Streptococcus</taxon>
    </lineage>
</organism>
<dbReference type="SMART" id="SM01120">
    <property type="entry name" value="Dak2"/>
    <property type="match status" value="1"/>
</dbReference>
<proteinExistence type="predicted"/>
<dbReference type="Pfam" id="PF21645">
    <property type="entry name" value="FakA-like_M"/>
    <property type="match status" value="1"/>
</dbReference>
<dbReference type="GO" id="GO:0004371">
    <property type="term" value="F:glycerone kinase activity"/>
    <property type="evidence" value="ECO:0007669"/>
    <property type="project" value="InterPro"/>
</dbReference>
<sequence length="554" mass="59635">MANITTSLFQEMVQAGATRLNKQAEYVNSLNVFPVPDGDTGTNMGMTIENGAKEVSDRSASTVGEAAGIFAKGLLMGARGNSGVITSQLFRGFSQSVKDKEELDGAALAAAFQSGVEVAYKAVMKPVEGTILTVSRGAAIGAKKKAESTNDAVEVMRAALEGAKTALAKTPDMLPVLKEVGVVDSGGQGLVFIYEGFLSALTGEFIASEEFQATPATMSEMINAEHHKSVAGHVATEDIKFGYCTEIMVALKQGPTYVKDFDYDEFRNYLNNLGDSLLVVNDDEIVKVHVHTEDPGLVMQEGLKYGSLVKVKVDNMRNQHEAQVEKEERQAKPVEEKEYAIIAVVAGEGLADIFKAQGVDYIISGGQTMNPSTEDFVKAVEELNARNIIILPNNKNILMAAQSAAEVIDQPAAVVETKTIPQGLTSLLAFDESKSIEENYERMSASLGDVVSGSVTTAVRDTTIDGLEIHENDNLGMVDGKIVVSNPDMMETLEETFAHMLDEDSEIVTIYVGEDGSEELANELAQALAEKYEDVEVEIHQGGQPVYPYLFSVE</sequence>
<dbReference type="Pfam" id="PF02734">
    <property type="entry name" value="Dak2"/>
    <property type="match status" value="1"/>
</dbReference>
<dbReference type="AlphaFoldDB" id="A0A7X2X440"/>
<dbReference type="Gene3D" id="1.25.40.340">
    <property type="match status" value="1"/>
</dbReference>
<dbReference type="EMBL" id="CP133988">
    <property type="protein sequence ID" value="WNB83330.1"/>
    <property type="molecule type" value="Genomic_DNA"/>
</dbReference>
<dbReference type="PROSITE" id="PS51480">
    <property type="entry name" value="DHAL"/>
    <property type="match status" value="1"/>
</dbReference>
<dbReference type="EMBL" id="WMZJ01000003">
    <property type="protein sequence ID" value="MTS54381.1"/>
    <property type="molecule type" value="Genomic_DNA"/>
</dbReference>
<dbReference type="NCBIfam" id="TIGR03599">
    <property type="entry name" value="YloV"/>
    <property type="match status" value="1"/>
</dbReference>
<protein>
    <submittedName>
        <fullName evidence="3">DAK2 domain-containing protein</fullName>
    </submittedName>
</protein>
<evidence type="ECO:0000313" key="5">
    <source>
        <dbReference type="Proteomes" id="UP000441330"/>
    </source>
</evidence>
<feature type="coiled-coil region" evidence="1">
    <location>
        <begin position="310"/>
        <end position="337"/>
    </location>
</feature>
<dbReference type="PANTHER" id="PTHR33434">
    <property type="entry name" value="DEGV DOMAIN-CONTAINING PROTEIN DR_1986-RELATED"/>
    <property type="match status" value="1"/>
</dbReference>
<reference evidence="4" key="2">
    <citation type="submission" date="2023-09" db="EMBL/GenBank/DDBJ databases">
        <title>Streptococcus_parasanguinius_hifiasm_complete_genome_Zymo_Research_ D6332.</title>
        <authorList>
            <person name="Damerum A."/>
        </authorList>
    </citation>
    <scope>NUCLEOTIDE SEQUENCE</scope>
    <source>
        <strain evidence="4">B-1756</strain>
    </source>
</reference>
<dbReference type="SUPFAM" id="SSF101473">
    <property type="entry name" value="DhaL-like"/>
    <property type="match status" value="1"/>
</dbReference>
<dbReference type="Proteomes" id="UP001248323">
    <property type="component" value="Chromosome"/>
</dbReference>
<dbReference type="InterPro" id="IPR019986">
    <property type="entry name" value="YloV-like"/>
</dbReference>
<reference evidence="3 5" key="1">
    <citation type="journal article" date="2019" name="Nat. Med.">
        <title>A library of human gut bacterial isolates paired with longitudinal multiomics data enables mechanistic microbiome research.</title>
        <authorList>
            <person name="Poyet M."/>
            <person name="Groussin M."/>
            <person name="Gibbons S.M."/>
            <person name="Avila-Pacheco J."/>
            <person name="Jiang X."/>
            <person name="Kearney S.M."/>
            <person name="Perrotta A.R."/>
            <person name="Berdy B."/>
            <person name="Zhao S."/>
            <person name="Lieberman T.D."/>
            <person name="Swanson P.K."/>
            <person name="Smith M."/>
            <person name="Roesemann S."/>
            <person name="Alexander J.E."/>
            <person name="Rich S.A."/>
            <person name="Livny J."/>
            <person name="Vlamakis H."/>
            <person name="Clish C."/>
            <person name="Bullock K."/>
            <person name="Deik A."/>
            <person name="Scott J."/>
            <person name="Pierce K.A."/>
            <person name="Xavier R.J."/>
            <person name="Alm E.J."/>
        </authorList>
    </citation>
    <scope>NUCLEOTIDE SEQUENCE [LARGE SCALE GENOMIC DNA]</scope>
    <source>
        <strain evidence="3 5">BIOML-A1</strain>
    </source>
</reference>
<dbReference type="PANTHER" id="PTHR33434:SF4">
    <property type="entry name" value="PHOSPHATASE PROTEIN"/>
    <property type="match status" value="1"/>
</dbReference>
<dbReference type="InterPro" id="IPR004007">
    <property type="entry name" value="DhaL_dom"/>
</dbReference>
<evidence type="ECO:0000256" key="1">
    <source>
        <dbReference type="SAM" id="Coils"/>
    </source>
</evidence>
<dbReference type="InterPro" id="IPR050270">
    <property type="entry name" value="DegV_domain_contain"/>
</dbReference>